<dbReference type="AlphaFoldDB" id="A0A9Q3CZR6"/>
<accession>A0A9Q3CZR6</accession>
<reference evidence="2" key="1">
    <citation type="submission" date="2021-03" db="EMBL/GenBank/DDBJ databases">
        <title>Draft genome sequence of rust myrtle Austropuccinia psidii MF-1, a brazilian biotype.</title>
        <authorList>
            <person name="Quecine M.C."/>
            <person name="Pachon D.M.R."/>
            <person name="Bonatelli M.L."/>
            <person name="Correr F.H."/>
            <person name="Franceschini L.M."/>
            <person name="Leite T.F."/>
            <person name="Margarido G.R.A."/>
            <person name="Almeida C.A."/>
            <person name="Ferrarezi J.A."/>
            <person name="Labate C.A."/>
        </authorList>
    </citation>
    <scope>NUCLEOTIDE SEQUENCE</scope>
    <source>
        <strain evidence="2">MF-1</strain>
    </source>
</reference>
<dbReference type="EMBL" id="AVOT02011759">
    <property type="protein sequence ID" value="MBW0492795.1"/>
    <property type="molecule type" value="Genomic_DNA"/>
</dbReference>
<proteinExistence type="predicted"/>
<protein>
    <submittedName>
        <fullName evidence="2">Uncharacterized protein</fullName>
    </submittedName>
</protein>
<gene>
    <name evidence="2" type="ORF">O181_032510</name>
</gene>
<feature type="compositionally biased region" description="Polar residues" evidence="1">
    <location>
        <begin position="9"/>
        <end position="26"/>
    </location>
</feature>
<keyword evidence="3" id="KW-1185">Reference proteome</keyword>
<evidence type="ECO:0000313" key="2">
    <source>
        <dbReference type="EMBL" id="MBW0492795.1"/>
    </source>
</evidence>
<evidence type="ECO:0000313" key="3">
    <source>
        <dbReference type="Proteomes" id="UP000765509"/>
    </source>
</evidence>
<evidence type="ECO:0000256" key="1">
    <source>
        <dbReference type="SAM" id="MobiDB-lite"/>
    </source>
</evidence>
<comment type="caution">
    <text evidence="2">The sequence shown here is derived from an EMBL/GenBank/DDBJ whole genome shotgun (WGS) entry which is preliminary data.</text>
</comment>
<dbReference type="Proteomes" id="UP000765509">
    <property type="component" value="Unassembled WGS sequence"/>
</dbReference>
<sequence>MPIQHSPPARQTRSWARTQAVLTPTAITPLYSTPEVPQIGAQLDRGPSLEGAAPSRKEGRGSRRSSSFSVVVGRFPGLSRTSFKGNGGDDEEEEESRRGRV</sequence>
<feature type="region of interest" description="Disordered" evidence="1">
    <location>
        <begin position="1"/>
        <end position="101"/>
    </location>
</feature>
<feature type="compositionally biased region" description="Low complexity" evidence="1">
    <location>
        <begin position="64"/>
        <end position="75"/>
    </location>
</feature>
<organism evidence="2 3">
    <name type="scientific">Austropuccinia psidii MF-1</name>
    <dbReference type="NCBI Taxonomy" id="1389203"/>
    <lineage>
        <taxon>Eukaryota</taxon>
        <taxon>Fungi</taxon>
        <taxon>Dikarya</taxon>
        <taxon>Basidiomycota</taxon>
        <taxon>Pucciniomycotina</taxon>
        <taxon>Pucciniomycetes</taxon>
        <taxon>Pucciniales</taxon>
        <taxon>Sphaerophragmiaceae</taxon>
        <taxon>Austropuccinia</taxon>
    </lineage>
</organism>
<name>A0A9Q3CZR6_9BASI</name>